<dbReference type="InterPro" id="IPR010291">
    <property type="entry name" value="Ion_channel_UNC-93"/>
</dbReference>
<feature type="transmembrane region" description="Helical" evidence="5">
    <location>
        <begin position="34"/>
        <end position="53"/>
    </location>
</feature>
<dbReference type="PANTHER" id="PTHR23294:SF59">
    <property type="entry name" value="UNC93-LIKE PROTEIN C922.05C"/>
    <property type="match status" value="1"/>
</dbReference>
<evidence type="ECO:0000256" key="2">
    <source>
        <dbReference type="ARBA" id="ARBA00022692"/>
    </source>
</evidence>
<dbReference type="EMBL" id="JNBS01002235">
    <property type="protein sequence ID" value="OQR93747.1"/>
    <property type="molecule type" value="Genomic_DNA"/>
</dbReference>
<keyword evidence="4 5" id="KW-0472">Membrane</keyword>
<dbReference type="Pfam" id="PF05978">
    <property type="entry name" value="UNC-93"/>
    <property type="match status" value="1"/>
</dbReference>
<sequence length="451" mass="49819">MADKNDSTYKPVATPVDDYQLEEGAKVAGKPNSFMQIVILGFVCFGCPGMFNAINGLGGGGQVDSTVSSNSNVALYATFAFFSVFSGSIHNYLGPRLTLFIGGLPYVLYIGSFLNYNHTLNGTFVIVAGGILGVGAALLWTAQGAMVLSYPTENEKGKFISTCWIIFNLGGVLGALVPFILNYNSEAGAVNDGTYIAFLIIMVCGAALALFMKNPSSIIRSDNTQVLYPKSASVKEEVLGLYHALFDWRMLCLIPASFASNFFYQYQFNGVNGYLFTLRSRSLNGTLYWGMQMLAAFVFGNYVMDKESLSRQLRGKLGLGIVTFFTFLAWILGVILQKDYDRDNKHYDRIDFTDSSRAAFPMIVFLLYGLVDAVYQNYVYWVIGAMSNDPLELARFVGLYKAFQSAGGAISWKVDVWGVDYMTQLVVDWVLMAVSFPFMYLVIRKLPNIST</sequence>
<dbReference type="Gene3D" id="1.20.1250.20">
    <property type="entry name" value="MFS general substrate transporter like domains"/>
    <property type="match status" value="1"/>
</dbReference>
<evidence type="ECO:0008006" key="8">
    <source>
        <dbReference type="Google" id="ProtNLM"/>
    </source>
</evidence>
<evidence type="ECO:0000256" key="5">
    <source>
        <dbReference type="SAM" id="Phobius"/>
    </source>
</evidence>
<feature type="transmembrane region" description="Helical" evidence="5">
    <location>
        <begin position="163"/>
        <end position="181"/>
    </location>
</feature>
<protein>
    <recommendedName>
        <fullName evidence="8">DUF895 domain membrane protein</fullName>
    </recommendedName>
</protein>
<keyword evidence="2 5" id="KW-0812">Transmembrane</keyword>
<keyword evidence="7" id="KW-1185">Reference proteome</keyword>
<feature type="transmembrane region" description="Helical" evidence="5">
    <location>
        <begin position="122"/>
        <end position="142"/>
    </location>
</feature>
<feature type="transmembrane region" description="Helical" evidence="5">
    <location>
        <begin position="421"/>
        <end position="443"/>
    </location>
</feature>
<reference evidence="6 7" key="1">
    <citation type="journal article" date="2014" name="Genome Biol. Evol.">
        <title>The secreted proteins of Achlya hypogyna and Thraustotheca clavata identify the ancestral oomycete secretome and reveal gene acquisitions by horizontal gene transfer.</title>
        <authorList>
            <person name="Misner I."/>
            <person name="Blouin N."/>
            <person name="Leonard G."/>
            <person name="Richards T.A."/>
            <person name="Lane C.E."/>
        </authorList>
    </citation>
    <scope>NUCLEOTIDE SEQUENCE [LARGE SCALE GENOMIC DNA]</scope>
    <source>
        <strain evidence="6 7">ATCC 34112</strain>
    </source>
</reference>
<feature type="transmembrane region" description="Helical" evidence="5">
    <location>
        <begin position="97"/>
        <end position="116"/>
    </location>
</feature>
<dbReference type="PANTHER" id="PTHR23294">
    <property type="entry name" value="ET TRANSLATION PRODUCT-RELATED"/>
    <property type="match status" value="1"/>
</dbReference>
<feature type="transmembrane region" description="Helical" evidence="5">
    <location>
        <begin position="286"/>
        <end position="304"/>
    </location>
</feature>
<feature type="transmembrane region" description="Helical" evidence="5">
    <location>
        <begin position="73"/>
        <end position="90"/>
    </location>
</feature>
<evidence type="ECO:0000256" key="1">
    <source>
        <dbReference type="ARBA" id="ARBA00004141"/>
    </source>
</evidence>
<comment type="caution">
    <text evidence="6">The sequence shown here is derived from an EMBL/GenBank/DDBJ whole genome shotgun (WGS) entry which is preliminary data.</text>
</comment>
<proteinExistence type="predicted"/>
<gene>
    <name evidence="6" type="ORF">THRCLA_08358</name>
</gene>
<name>A0A1V9Z754_9STRA</name>
<dbReference type="OrthoDB" id="65530at2759"/>
<dbReference type="CDD" id="cd06178">
    <property type="entry name" value="MFS_unc93-like"/>
    <property type="match status" value="1"/>
</dbReference>
<organism evidence="6 7">
    <name type="scientific">Thraustotheca clavata</name>
    <dbReference type="NCBI Taxonomy" id="74557"/>
    <lineage>
        <taxon>Eukaryota</taxon>
        <taxon>Sar</taxon>
        <taxon>Stramenopiles</taxon>
        <taxon>Oomycota</taxon>
        <taxon>Saprolegniomycetes</taxon>
        <taxon>Saprolegniales</taxon>
        <taxon>Achlyaceae</taxon>
        <taxon>Thraustotheca</taxon>
    </lineage>
</organism>
<comment type="subcellular location">
    <subcellularLocation>
        <location evidence="1">Membrane</location>
        <topology evidence="1">Multi-pass membrane protein</topology>
    </subcellularLocation>
</comment>
<dbReference type="InterPro" id="IPR036259">
    <property type="entry name" value="MFS_trans_sf"/>
</dbReference>
<accession>A0A1V9Z754</accession>
<dbReference type="SUPFAM" id="SSF103473">
    <property type="entry name" value="MFS general substrate transporter"/>
    <property type="match status" value="1"/>
</dbReference>
<evidence type="ECO:0000313" key="6">
    <source>
        <dbReference type="EMBL" id="OQR93747.1"/>
    </source>
</evidence>
<dbReference type="InterPro" id="IPR051617">
    <property type="entry name" value="UNC-93-like_regulator"/>
</dbReference>
<dbReference type="STRING" id="74557.A0A1V9Z754"/>
<evidence type="ECO:0000256" key="3">
    <source>
        <dbReference type="ARBA" id="ARBA00022989"/>
    </source>
</evidence>
<feature type="transmembrane region" description="Helical" evidence="5">
    <location>
        <begin position="358"/>
        <end position="383"/>
    </location>
</feature>
<evidence type="ECO:0000313" key="7">
    <source>
        <dbReference type="Proteomes" id="UP000243217"/>
    </source>
</evidence>
<dbReference type="Proteomes" id="UP000243217">
    <property type="component" value="Unassembled WGS sequence"/>
</dbReference>
<dbReference type="AlphaFoldDB" id="A0A1V9Z754"/>
<feature type="transmembrane region" description="Helical" evidence="5">
    <location>
        <begin position="316"/>
        <end position="337"/>
    </location>
</feature>
<keyword evidence="3 5" id="KW-1133">Transmembrane helix</keyword>
<dbReference type="GO" id="GO:0016020">
    <property type="term" value="C:membrane"/>
    <property type="evidence" value="ECO:0007669"/>
    <property type="project" value="UniProtKB-SubCell"/>
</dbReference>
<feature type="transmembrane region" description="Helical" evidence="5">
    <location>
        <begin position="193"/>
        <end position="211"/>
    </location>
</feature>
<evidence type="ECO:0000256" key="4">
    <source>
        <dbReference type="ARBA" id="ARBA00023136"/>
    </source>
</evidence>